<accession>A0ABQ8EIM0</accession>
<gene>
    <name evidence="2" type="ORF">HID58_001158</name>
</gene>
<feature type="non-terminal residue" evidence="2">
    <location>
        <position position="1"/>
    </location>
</feature>
<protein>
    <submittedName>
        <fullName evidence="2">Uncharacterized protein</fullName>
    </submittedName>
</protein>
<comment type="caution">
    <text evidence="2">The sequence shown here is derived from an EMBL/GenBank/DDBJ whole genome shotgun (WGS) entry which is preliminary data.</text>
</comment>
<sequence>KKVYCRSKQDVDSNGNKFFDVDYDYLVTQSNTFNIPGVEENCHFLSHFLILVVDQQVLSLLLSFMILSTGSSQTLSRGQEFSANHSSRGCRPYDLN</sequence>
<feature type="region of interest" description="Disordered" evidence="1">
    <location>
        <begin position="72"/>
        <end position="96"/>
    </location>
</feature>
<reference evidence="2 3" key="1">
    <citation type="submission" date="2021-05" db="EMBL/GenBank/DDBJ databases">
        <title>Genome Assembly of Synthetic Allotetraploid Brassica napus Reveals Homoeologous Exchanges between Subgenomes.</title>
        <authorList>
            <person name="Davis J.T."/>
        </authorList>
    </citation>
    <scope>NUCLEOTIDE SEQUENCE [LARGE SCALE GENOMIC DNA]</scope>
    <source>
        <strain evidence="3">cv. Da-Ae</strain>
        <tissue evidence="2">Seedling</tissue>
    </source>
</reference>
<organism evidence="2 3">
    <name type="scientific">Brassica napus</name>
    <name type="common">Rape</name>
    <dbReference type="NCBI Taxonomy" id="3708"/>
    <lineage>
        <taxon>Eukaryota</taxon>
        <taxon>Viridiplantae</taxon>
        <taxon>Streptophyta</taxon>
        <taxon>Embryophyta</taxon>
        <taxon>Tracheophyta</taxon>
        <taxon>Spermatophyta</taxon>
        <taxon>Magnoliopsida</taxon>
        <taxon>eudicotyledons</taxon>
        <taxon>Gunneridae</taxon>
        <taxon>Pentapetalae</taxon>
        <taxon>rosids</taxon>
        <taxon>malvids</taxon>
        <taxon>Brassicales</taxon>
        <taxon>Brassicaceae</taxon>
        <taxon>Brassiceae</taxon>
        <taxon>Brassica</taxon>
    </lineage>
</organism>
<keyword evidence="3" id="KW-1185">Reference proteome</keyword>
<dbReference type="Gene3D" id="3.50.50.100">
    <property type="match status" value="1"/>
</dbReference>
<name>A0ABQ8EIM0_BRANA</name>
<evidence type="ECO:0000313" key="3">
    <source>
        <dbReference type="Proteomes" id="UP000824890"/>
    </source>
</evidence>
<dbReference type="Proteomes" id="UP000824890">
    <property type="component" value="Unassembled WGS sequence"/>
</dbReference>
<proteinExistence type="predicted"/>
<feature type="compositionally biased region" description="Polar residues" evidence="1">
    <location>
        <begin position="72"/>
        <end position="87"/>
    </location>
</feature>
<evidence type="ECO:0000256" key="1">
    <source>
        <dbReference type="SAM" id="MobiDB-lite"/>
    </source>
</evidence>
<dbReference type="EMBL" id="JAGKQM010000001">
    <property type="protein sequence ID" value="KAH0941521.1"/>
    <property type="molecule type" value="Genomic_DNA"/>
</dbReference>
<evidence type="ECO:0000313" key="2">
    <source>
        <dbReference type="EMBL" id="KAH0941521.1"/>
    </source>
</evidence>
<feature type="non-terminal residue" evidence="2">
    <location>
        <position position="96"/>
    </location>
</feature>